<dbReference type="SMART" id="SM01050">
    <property type="entry name" value="CactinC_cactus"/>
    <property type="match status" value="1"/>
</dbReference>
<feature type="region of interest" description="Disordered" evidence="3">
    <location>
        <begin position="1"/>
        <end position="84"/>
    </location>
</feature>
<dbReference type="STRING" id="857566.A0A1E3PT25"/>
<dbReference type="GO" id="GO:0045292">
    <property type="term" value="P:mRNA cis splicing, via spliceosome"/>
    <property type="evidence" value="ECO:0007669"/>
    <property type="project" value="TreeGrafter"/>
</dbReference>
<dbReference type="GO" id="GO:0005681">
    <property type="term" value="C:spliceosomal complex"/>
    <property type="evidence" value="ECO:0007669"/>
    <property type="project" value="TreeGrafter"/>
</dbReference>
<feature type="region of interest" description="Disordered" evidence="3">
    <location>
        <begin position="434"/>
        <end position="488"/>
    </location>
</feature>
<dbReference type="InterPro" id="IPR019134">
    <property type="entry name" value="Cactin_C"/>
</dbReference>
<dbReference type="GO" id="GO:0005737">
    <property type="term" value="C:cytoplasm"/>
    <property type="evidence" value="ECO:0007669"/>
    <property type="project" value="TreeGrafter"/>
</dbReference>
<dbReference type="PANTHER" id="PTHR21737:SF4">
    <property type="entry name" value="SPLICING FACTOR CACTIN"/>
    <property type="match status" value="1"/>
</dbReference>
<evidence type="ECO:0000256" key="3">
    <source>
        <dbReference type="SAM" id="MobiDB-lite"/>
    </source>
</evidence>
<protein>
    <recommendedName>
        <fullName evidence="2">Splicing factor Cactin</fullName>
    </recommendedName>
</protein>
<accession>A0A1E3PT25</accession>
<dbReference type="AlphaFoldDB" id="A0A1E3PT25"/>
<evidence type="ECO:0000313" key="6">
    <source>
        <dbReference type="EMBL" id="ODQ68571.1"/>
    </source>
</evidence>
<feature type="domain" description="Splicing factor Cactin C-terminal" evidence="4">
    <location>
        <begin position="485"/>
        <end position="614"/>
    </location>
</feature>
<evidence type="ECO:0000313" key="7">
    <source>
        <dbReference type="Proteomes" id="UP000095009"/>
    </source>
</evidence>
<dbReference type="PANTHER" id="PTHR21737">
    <property type="entry name" value="POLYGLUTAMINE BINDING PROTEIN 1/MARVEL MEMBRANE-ASSOCIATING DOMAIN CONTAINING 3"/>
    <property type="match status" value="1"/>
</dbReference>
<feature type="compositionally biased region" description="Low complexity" evidence="3">
    <location>
        <begin position="472"/>
        <end position="486"/>
    </location>
</feature>
<gene>
    <name evidence="6" type="ORF">NADFUDRAFT_39945</name>
</gene>
<evidence type="ECO:0000259" key="4">
    <source>
        <dbReference type="Pfam" id="PF09732"/>
    </source>
</evidence>
<dbReference type="Pfam" id="PF10312">
    <property type="entry name" value="Cactin_mid"/>
    <property type="match status" value="1"/>
</dbReference>
<sequence length="614" mass="71971">MSAHHQRQKDVTDHYGRELRDSQSYETSGSRARSRSPEHYYSSSRDKLRRCYSDSRDKNHRGNYRGSRGNANSQGYGRGAQDEERKSLDWIKQEDIFALRQKRLGSVIRVKEDRAKFIDHLLVNLLLAEYEVTRSSIWRADTGLPKGDPQDEIALTELFGDMEHIDEEIKSVNTLVYSDLIMVPELEDLVTDIIAQVDLETKAQKTSHYKPILAREYWSSNMIIIRNRIREMERQQKASPGLPNLIMQDVHNILKDKSYQDLINLEIRVKQNIDAQSNKDFWISLHEHLLLKKARMKLNELGNYANAARFHFFKLLQNNEAIRAQINLKNYMSKKLDISKKSIFYSLEMDKSQNIYPTSGLTYRTLDEWIQDLQAQRKTIQQSGFIIMKSHPRFRQPIANYQHPFQHHHQQTLGQSPASKTGEFIRKVGSSVPFPKEIKDDEKHNSSLDLFKREESRRVNDDEQLLTEEKNLSTNTSTNNNANNPNMIKPRYHNRVILGYDWNAYNKAHYDSENKPPKMVQGYRFNLYYPDLPSGSAPTYKIIRDSRSQDTSGETIEKTCIIRFSAGFPYQDISFRIIDKAWDQGSHRGSMYRSKFDRGLLQLHFKFKKTVYRR</sequence>
<reference evidence="6 7" key="1">
    <citation type="journal article" date="2016" name="Proc. Natl. Acad. Sci. U.S.A.">
        <title>Comparative genomics of biotechnologically important yeasts.</title>
        <authorList>
            <person name="Riley R."/>
            <person name="Haridas S."/>
            <person name="Wolfe K.H."/>
            <person name="Lopes M.R."/>
            <person name="Hittinger C.T."/>
            <person name="Goeker M."/>
            <person name="Salamov A.A."/>
            <person name="Wisecaver J.H."/>
            <person name="Long T.M."/>
            <person name="Calvey C.H."/>
            <person name="Aerts A.L."/>
            <person name="Barry K.W."/>
            <person name="Choi C."/>
            <person name="Clum A."/>
            <person name="Coughlan A.Y."/>
            <person name="Deshpande S."/>
            <person name="Douglass A.P."/>
            <person name="Hanson S.J."/>
            <person name="Klenk H.-P."/>
            <person name="LaButti K.M."/>
            <person name="Lapidus A."/>
            <person name="Lindquist E.A."/>
            <person name="Lipzen A.M."/>
            <person name="Meier-Kolthoff J.P."/>
            <person name="Ohm R.A."/>
            <person name="Otillar R.P."/>
            <person name="Pangilinan J.L."/>
            <person name="Peng Y."/>
            <person name="Rokas A."/>
            <person name="Rosa C.A."/>
            <person name="Scheuner C."/>
            <person name="Sibirny A.A."/>
            <person name="Slot J.C."/>
            <person name="Stielow J.B."/>
            <person name="Sun H."/>
            <person name="Kurtzman C.P."/>
            <person name="Blackwell M."/>
            <person name="Grigoriev I.V."/>
            <person name="Jeffries T.W."/>
        </authorList>
    </citation>
    <scope>NUCLEOTIDE SEQUENCE [LARGE SCALE GENOMIC DNA]</scope>
    <source>
        <strain evidence="6 7">DSM 6958</strain>
    </source>
</reference>
<dbReference type="Pfam" id="PF09732">
    <property type="entry name" value="CactinC_cactus"/>
    <property type="match status" value="1"/>
</dbReference>
<evidence type="ECO:0000256" key="2">
    <source>
        <dbReference type="ARBA" id="ARBA00034534"/>
    </source>
</evidence>
<feature type="compositionally biased region" description="Basic and acidic residues" evidence="3">
    <location>
        <begin position="44"/>
        <end position="57"/>
    </location>
</feature>
<dbReference type="Proteomes" id="UP000095009">
    <property type="component" value="Unassembled WGS sequence"/>
</dbReference>
<evidence type="ECO:0000259" key="5">
    <source>
        <dbReference type="Pfam" id="PF10312"/>
    </source>
</evidence>
<dbReference type="EMBL" id="KV454406">
    <property type="protein sequence ID" value="ODQ68571.1"/>
    <property type="molecule type" value="Genomic_DNA"/>
</dbReference>
<evidence type="ECO:0000256" key="1">
    <source>
        <dbReference type="ARBA" id="ARBA00006895"/>
    </source>
</evidence>
<organism evidence="6 7">
    <name type="scientific">Nadsonia fulvescens var. elongata DSM 6958</name>
    <dbReference type="NCBI Taxonomy" id="857566"/>
    <lineage>
        <taxon>Eukaryota</taxon>
        <taxon>Fungi</taxon>
        <taxon>Dikarya</taxon>
        <taxon>Ascomycota</taxon>
        <taxon>Saccharomycotina</taxon>
        <taxon>Dipodascomycetes</taxon>
        <taxon>Dipodascales</taxon>
        <taxon>Dipodascales incertae sedis</taxon>
        <taxon>Nadsonia</taxon>
    </lineage>
</organism>
<dbReference type="InterPro" id="IPR018816">
    <property type="entry name" value="Cactin_central"/>
</dbReference>
<keyword evidence="7" id="KW-1185">Reference proteome</keyword>
<dbReference type="OrthoDB" id="265955at2759"/>
<proteinExistence type="inferred from homology"/>
<feature type="compositionally biased region" description="Basic and acidic residues" evidence="3">
    <location>
        <begin position="436"/>
        <end position="471"/>
    </location>
</feature>
<comment type="similarity">
    <text evidence="1">Belongs to the CACTIN family.</text>
</comment>
<feature type="compositionally biased region" description="Basic and acidic residues" evidence="3">
    <location>
        <begin position="8"/>
        <end position="23"/>
    </location>
</feature>
<feature type="domain" description="Splicing factor cactin central" evidence="5">
    <location>
        <begin position="82"/>
        <end position="300"/>
    </location>
</feature>
<name>A0A1E3PT25_9ASCO</name>